<name>A0A2P7RNH3_9HYPH</name>
<comment type="caution">
    <text evidence="2">The sequence shown here is derived from an EMBL/GenBank/DDBJ whole genome shotgun (WGS) entry which is preliminary data.</text>
</comment>
<gene>
    <name evidence="2" type="ORF">C7I84_27180</name>
</gene>
<evidence type="ECO:0000313" key="2">
    <source>
        <dbReference type="EMBL" id="PSJ51759.1"/>
    </source>
</evidence>
<organism evidence="2 3">
    <name type="scientific">Kumtagia ephedrae</name>
    <dbReference type="NCBI Taxonomy" id="2116701"/>
    <lineage>
        <taxon>Bacteria</taxon>
        <taxon>Pseudomonadati</taxon>
        <taxon>Pseudomonadota</taxon>
        <taxon>Alphaproteobacteria</taxon>
        <taxon>Hyphomicrobiales</taxon>
        <taxon>Phyllobacteriaceae</taxon>
        <taxon>Kumtagia</taxon>
    </lineage>
</organism>
<dbReference type="GO" id="GO:0016740">
    <property type="term" value="F:transferase activity"/>
    <property type="evidence" value="ECO:0007669"/>
    <property type="project" value="UniProtKB-KW"/>
</dbReference>
<dbReference type="Pfam" id="PF05159">
    <property type="entry name" value="Capsule_synth"/>
    <property type="match status" value="3"/>
</dbReference>
<dbReference type="CDD" id="cd16440">
    <property type="entry name" value="beta_Kdo_transferase_KpsC_1"/>
    <property type="match status" value="1"/>
</dbReference>
<dbReference type="AlphaFoldDB" id="A0A2P7RNH3"/>
<protein>
    <submittedName>
        <fullName evidence="2">Beta-3-deoxy-D-manno-oct-2-ulosonic acid transferase</fullName>
    </submittedName>
</protein>
<evidence type="ECO:0000313" key="3">
    <source>
        <dbReference type="Proteomes" id="UP000241229"/>
    </source>
</evidence>
<accession>A0A2P7RNH3</accession>
<evidence type="ECO:0000256" key="1">
    <source>
        <dbReference type="SAM" id="MobiDB-lite"/>
    </source>
</evidence>
<keyword evidence="3" id="KW-1185">Reference proteome</keyword>
<sequence>MHSRVSMLPDSAGESAPSPRAGQVQDEPSAAMPGLVSGHPRRTIGLTSRGLTKVERISEFLDADTVYLKRRISSFWRDDVGSCDQLAGWGKKPTSKRAQQIAGKFGLPFVALEDGFLRSVGSGSEDSPLSIVVDEIGIYYDATAPSTLERLIATPLSPAQTERATRIMNAWRDGRVSKYNKARDYDGILPQRFVLVIDQTFNDHSIQFGLADVSSFERMLEAAIRENPDSTILVKTHPDVWAGTKRGHFNLRSIKQLPRLEVLAADCHPAGLIERAETVYTVTSQVGFEALIWGKPVRCFGMPFYAGWGLTVDTIPSPDRRGKASLEQLVHASLVSYPRYIDPESGKRCEVEAVIEHLAQQRKMRSRFPETLHAAGFSAWKRPMIRDFMAGTRLDFPKRRHKIPSGATVAIWGNVPDASVPDDATLIRVEDGFLRSVGLGAELRRSLSLALDPVGIYYDSSRPSALENILMTTDFDPALLSRARALRERLVAERLSKYNLDAQPWKRPDTRGPVILVPGQVESDASIRFGAPGIRRNIDLLRAVRKDRPEAHIVYKPHPDVVAGLRAEGEDEARAAQECDEIVMNGSVVQMLDHVDEVHLLTSLTGFEALIRGRSVTCYGQPFYSGWGLTSDVVPVERRTRRLCLDELVAGCLILYPTYVSRTSGRFITPEQAVDSLVRWRESGEGAISPSHKALRLGARIERLFLSPLAWLRAGR</sequence>
<dbReference type="OrthoDB" id="543755at2"/>
<dbReference type="InterPro" id="IPR007833">
    <property type="entry name" value="Capsule_polysaccharide_synth"/>
</dbReference>
<reference evidence="2 3" key="1">
    <citation type="submission" date="2018-03" db="EMBL/GenBank/DDBJ databases">
        <title>The draft genome of Mesorhizobium sp. 6GN-30.</title>
        <authorList>
            <person name="Liu L."/>
            <person name="Li L."/>
            <person name="Wang T."/>
            <person name="Zhang X."/>
            <person name="Liang L."/>
        </authorList>
    </citation>
    <scope>NUCLEOTIDE SEQUENCE [LARGE SCALE GENOMIC DNA]</scope>
    <source>
        <strain evidence="2 3">6GN30</strain>
    </source>
</reference>
<dbReference type="CDD" id="cd16439">
    <property type="entry name" value="beta_Kdo_transferase_KpsC_2"/>
    <property type="match status" value="1"/>
</dbReference>
<dbReference type="GO" id="GO:0015774">
    <property type="term" value="P:polysaccharide transport"/>
    <property type="evidence" value="ECO:0007669"/>
    <property type="project" value="InterPro"/>
</dbReference>
<dbReference type="EMBL" id="PXYK01000040">
    <property type="protein sequence ID" value="PSJ51759.1"/>
    <property type="molecule type" value="Genomic_DNA"/>
</dbReference>
<keyword evidence="2" id="KW-0808">Transferase</keyword>
<proteinExistence type="predicted"/>
<dbReference type="Proteomes" id="UP000241229">
    <property type="component" value="Unassembled WGS sequence"/>
</dbReference>
<dbReference type="GO" id="GO:0000271">
    <property type="term" value="P:polysaccharide biosynthetic process"/>
    <property type="evidence" value="ECO:0007669"/>
    <property type="project" value="InterPro"/>
</dbReference>
<feature type="region of interest" description="Disordered" evidence="1">
    <location>
        <begin position="1"/>
        <end position="39"/>
    </location>
</feature>